<reference evidence="1" key="1">
    <citation type="journal article" date="2021" name="Proc. Natl. Acad. Sci. U.S.A.">
        <title>A Catalog of Tens of Thousands of Viruses from Human Metagenomes Reveals Hidden Associations with Chronic Diseases.</title>
        <authorList>
            <person name="Tisza M.J."/>
            <person name="Buck C.B."/>
        </authorList>
    </citation>
    <scope>NUCLEOTIDE SEQUENCE</scope>
    <source>
        <strain evidence="1">Ct2vX3</strain>
    </source>
</reference>
<evidence type="ECO:0000313" key="1">
    <source>
        <dbReference type="EMBL" id="DAE11637.1"/>
    </source>
</evidence>
<protein>
    <submittedName>
        <fullName evidence="1">Uncharacterized protein</fullName>
    </submittedName>
</protein>
<sequence length="37" mass="4631">MFLFSGTKLGPLNFISKFWDRRNFDFFLNFSYNIYRK</sequence>
<organism evidence="1">
    <name type="scientific">Siphoviridae sp. ct2vX3</name>
    <dbReference type="NCBI Taxonomy" id="2825318"/>
    <lineage>
        <taxon>Viruses</taxon>
        <taxon>Duplodnaviria</taxon>
        <taxon>Heunggongvirae</taxon>
        <taxon>Uroviricota</taxon>
        <taxon>Caudoviricetes</taxon>
    </lineage>
</organism>
<accession>A0A8S5PZ13</accession>
<dbReference type="EMBL" id="BK015535">
    <property type="protein sequence ID" value="DAE11637.1"/>
    <property type="molecule type" value="Genomic_DNA"/>
</dbReference>
<name>A0A8S5PZ13_9CAUD</name>
<proteinExistence type="predicted"/>